<evidence type="ECO:0000313" key="2">
    <source>
        <dbReference type="EMBL" id="MBM9476758.1"/>
    </source>
</evidence>
<sequence>MDERAGPLRGVLSWKVYALLAVPWALLAGWQVLGPAERGNPTLTAVCLIAALLLVLTAVVAAVRHADSRRN</sequence>
<name>A0A939C0I5_9ACTN</name>
<reference evidence="2" key="1">
    <citation type="submission" date="2021-01" db="EMBL/GenBank/DDBJ databases">
        <title>KCTC 19127 draft genome.</title>
        <authorList>
            <person name="An D."/>
        </authorList>
    </citation>
    <scope>NUCLEOTIDE SEQUENCE</scope>
    <source>
        <strain evidence="2">KCTC 19127</strain>
    </source>
</reference>
<evidence type="ECO:0000313" key="3">
    <source>
        <dbReference type="Proteomes" id="UP000663801"/>
    </source>
</evidence>
<dbReference type="EMBL" id="JAERWL010000008">
    <property type="protein sequence ID" value="MBM9476758.1"/>
    <property type="molecule type" value="Genomic_DNA"/>
</dbReference>
<keyword evidence="1" id="KW-1133">Transmembrane helix</keyword>
<accession>A0A939C0I5</accession>
<keyword evidence="1" id="KW-0812">Transmembrane</keyword>
<comment type="caution">
    <text evidence="2">The sequence shown here is derived from an EMBL/GenBank/DDBJ whole genome shotgun (WGS) entry which is preliminary data.</text>
</comment>
<feature type="transmembrane region" description="Helical" evidence="1">
    <location>
        <begin position="12"/>
        <end position="30"/>
    </location>
</feature>
<keyword evidence="3" id="KW-1185">Reference proteome</keyword>
<dbReference type="AlphaFoldDB" id="A0A939C0I5"/>
<protein>
    <submittedName>
        <fullName evidence="2">Uncharacterized protein</fullName>
    </submittedName>
</protein>
<gene>
    <name evidence="2" type="ORF">JL107_09905</name>
</gene>
<keyword evidence="1" id="KW-0472">Membrane</keyword>
<proteinExistence type="predicted"/>
<feature type="transmembrane region" description="Helical" evidence="1">
    <location>
        <begin position="42"/>
        <end position="63"/>
    </location>
</feature>
<evidence type="ECO:0000256" key="1">
    <source>
        <dbReference type="SAM" id="Phobius"/>
    </source>
</evidence>
<dbReference type="Proteomes" id="UP000663801">
    <property type="component" value="Unassembled WGS sequence"/>
</dbReference>
<dbReference type="RefSeq" id="WP_205256864.1">
    <property type="nucleotide sequence ID" value="NZ_BAAAPV010000004.1"/>
</dbReference>
<organism evidence="2 3">
    <name type="scientific">Nakamurella flavida</name>
    <dbReference type="NCBI Taxonomy" id="363630"/>
    <lineage>
        <taxon>Bacteria</taxon>
        <taxon>Bacillati</taxon>
        <taxon>Actinomycetota</taxon>
        <taxon>Actinomycetes</taxon>
        <taxon>Nakamurellales</taxon>
        <taxon>Nakamurellaceae</taxon>
        <taxon>Nakamurella</taxon>
    </lineage>
</organism>